<name>A0A024E9B1_9PSED</name>
<reference evidence="2 3" key="1">
    <citation type="journal article" date="2012" name="J. Bacteriol.">
        <title>Genome sequence of cold-adapted Pseudomonas mandelii strain JR-1.</title>
        <authorList>
            <person name="Jang S.H."/>
            <person name="Kim J."/>
            <person name="Kim J."/>
            <person name="Hong S."/>
            <person name="Lee C."/>
        </authorList>
    </citation>
    <scope>NUCLEOTIDE SEQUENCE [LARGE SCALE GENOMIC DNA]</scope>
    <source>
        <strain evidence="2 3">JR-1</strain>
    </source>
</reference>
<dbReference type="Gene3D" id="3.40.390.10">
    <property type="entry name" value="Collagenase (Catalytic Domain)"/>
    <property type="match status" value="1"/>
</dbReference>
<dbReference type="RefSeq" id="WP_010462842.1">
    <property type="nucleotide sequence ID" value="NZ_CP005960.1"/>
</dbReference>
<proteinExistence type="predicted"/>
<feature type="domain" description="Peptidase M12A" evidence="1">
    <location>
        <begin position="144"/>
        <end position="217"/>
    </location>
</feature>
<dbReference type="Proteomes" id="UP000026913">
    <property type="component" value="Chromosome"/>
</dbReference>
<evidence type="ECO:0000259" key="1">
    <source>
        <dbReference type="Pfam" id="PF01400"/>
    </source>
</evidence>
<dbReference type="HOGENOM" id="CLU_073571_0_1_6"/>
<accession>A0A024E9B1</accession>
<dbReference type="GO" id="GO:0004222">
    <property type="term" value="F:metalloendopeptidase activity"/>
    <property type="evidence" value="ECO:0007669"/>
    <property type="project" value="InterPro"/>
</dbReference>
<gene>
    <name evidence="2" type="ORF">OU5_2303</name>
</gene>
<dbReference type="KEGG" id="pman:OU5_2303"/>
<dbReference type="InterPro" id="IPR001506">
    <property type="entry name" value="Peptidase_M12A"/>
</dbReference>
<evidence type="ECO:0000313" key="3">
    <source>
        <dbReference type="Proteomes" id="UP000026913"/>
    </source>
</evidence>
<organism evidence="2 3">
    <name type="scientific">Pseudomonas mandelii JR-1</name>
    <dbReference type="NCBI Taxonomy" id="1147786"/>
    <lineage>
        <taxon>Bacteria</taxon>
        <taxon>Pseudomonadati</taxon>
        <taxon>Pseudomonadota</taxon>
        <taxon>Gammaproteobacteria</taxon>
        <taxon>Pseudomonadales</taxon>
        <taxon>Pseudomonadaceae</taxon>
        <taxon>Pseudomonas</taxon>
    </lineage>
</organism>
<dbReference type="InterPro" id="IPR024079">
    <property type="entry name" value="MetalloPept_cat_dom_sf"/>
</dbReference>
<protein>
    <recommendedName>
        <fullName evidence="1">Peptidase M12A domain-containing protein</fullName>
    </recommendedName>
</protein>
<dbReference type="OrthoDB" id="3669864at2"/>
<dbReference type="GO" id="GO:0006508">
    <property type="term" value="P:proteolysis"/>
    <property type="evidence" value="ECO:0007669"/>
    <property type="project" value="InterPro"/>
</dbReference>
<evidence type="ECO:0000313" key="2">
    <source>
        <dbReference type="EMBL" id="AHZ69382.1"/>
    </source>
</evidence>
<sequence length="247" mass="28120">MNIPKPCCRTYGLNDAGSTTNASEALDHEAIGNSQSRTTRSIAAPAKFWANGQTLRIAITRYDEAMFQTVVAAINQWAPHVNLKFEFIELDDNDELYDGDIRILLSHFKDGAGSSVIGTDARDILPHLPTMILGTDYQSSFFTVAAMHEFGHALGVEHEHQHPDAPLDWNLSALYREFKEHGWTEEEIYRNVLKKFDYSHTRQTPYDPKSIMHYAFPASVMWDKVEVPQNNQLSEQDIKFISSIYPR</sequence>
<dbReference type="AlphaFoldDB" id="A0A024E9B1"/>
<dbReference type="SUPFAM" id="SSF55486">
    <property type="entry name" value="Metalloproteases ('zincins'), catalytic domain"/>
    <property type="match status" value="1"/>
</dbReference>
<dbReference type="Pfam" id="PF01400">
    <property type="entry name" value="Astacin"/>
    <property type="match status" value="1"/>
</dbReference>
<dbReference type="EMBL" id="CP005960">
    <property type="protein sequence ID" value="AHZ69382.1"/>
    <property type="molecule type" value="Genomic_DNA"/>
</dbReference>